<dbReference type="AlphaFoldDB" id="A0A382WF85"/>
<gene>
    <name evidence="2" type="ORF">METZ01_LOCUS410430</name>
</gene>
<proteinExistence type="predicted"/>
<dbReference type="EMBL" id="UINC01159477">
    <property type="protein sequence ID" value="SVD57576.1"/>
    <property type="molecule type" value="Genomic_DNA"/>
</dbReference>
<name>A0A382WF85_9ZZZZ</name>
<organism evidence="2">
    <name type="scientific">marine metagenome</name>
    <dbReference type="NCBI Taxonomy" id="408172"/>
    <lineage>
        <taxon>unclassified sequences</taxon>
        <taxon>metagenomes</taxon>
        <taxon>ecological metagenomes</taxon>
    </lineage>
</organism>
<feature type="non-terminal residue" evidence="2">
    <location>
        <position position="166"/>
    </location>
</feature>
<evidence type="ECO:0000256" key="1">
    <source>
        <dbReference type="SAM" id="MobiDB-lite"/>
    </source>
</evidence>
<dbReference type="Gene3D" id="3.20.20.140">
    <property type="entry name" value="Metal-dependent hydrolases"/>
    <property type="match status" value="1"/>
</dbReference>
<feature type="region of interest" description="Disordered" evidence="1">
    <location>
        <begin position="41"/>
        <end position="68"/>
    </location>
</feature>
<protein>
    <recommendedName>
        <fullName evidence="3">Peptidase M19</fullName>
    </recommendedName>
</protein>
<evidence type="ECO:0000313" key="2">
    <source>
        <dbReference type="EMBL" id="SVD57576.1"/>
    </source>
</evidence>
<accession>A0A382WF85</accession>
<sequence length="166" mass="17888">MPTTADPPTLIVDGHLDLAYNALFHRRDLTQSVFTLREREDPLAGAGKGGPHPDSLRKLPRSTAVRGTPTVSLPEMRAGGVGIVLSTIMSRVQVPNSALADGMRTQAAAHAMGQSHLHYYNALEREGELSFIRTAADLQAMVDLWRSPSHDTPVGLVLSMESADPI</sequence>
<reference evidence="2" key="1">
    <citation type="submission" date="2018-05" db="EMBL/GenBank/DDBJ databases">
        <authorList>
            <person name="Lanie J.A."/>
            <person name="Ng W.-L."/>
            <person name="Kazmierczak K.M."/>
            <person name="Andrzejewski T.M."/>
            <person name="Davidsen T.M."/>
            <person name="Wayne K.J."/>
            <person name="Tettelin H."/>
            <person name="Glass J.I."/>
            <person name="Rusch D."/>
            <person name="Podicherti R."/>
            <person name="Tsui H.-C.T."/>
            <person name="Winkler M.E."/>
        </authorList>
    </citation>
    <scope>NUCLEOTIDE SEQUENCE</scope>
</reference>
<evidence type="ECO:0008006" key="3">
    <source>
        <dbReference type="Google" id="ProtNLM"/>
    </source>
</evidence>